<proteinExistence type="predicted"/>
<name>X0SQT5_9ZZZZ</name>
<sequence length="90" mass="10125">MKTRFLITTYPDTESEITIWVEVGTVGEIEPNDKNFDHNTTYAFRIRSDTKGVTGMVHTGFKDRFRAEATAMLQAVSYGNGGFPLENMLS</sequence>
<reference evidence="1" key="1">
    <citation type="journal article" date="2014" name="Front. Microbiol.">
        <title>High frequency of phylogenetically diverse reductive dehalogenase-homologous genes in deep subseafloor sedimentary metagenomes.</title>
        <authorList>
            <person name="Kawai M."/>
            <person name="Futagami T."/>
            <person name="Toyoda A."/>
            <person name="Takaki Y."/>
            <person name="Nishi S."/>
            <person name="Hori S."/>
            <person name="Arai W."/>
            <person name="Tsubouchi T."/>
            <person name="Morono Y."/>
            <person name="Uchiyama I."/>
            <person name="Ito T."/>
            <person name="Fujiyama A."/>
            <person name="Inagaki F."/>
            <person name="Takami H."/>
        </authorList>
    </citation>
    <scope>NUCLEOTIDE SEQUENCE</scope>
    <source>
        <strain evidence="1">Expedition CK06-06</strain>
    </source>
</reference>
<organism evidence="1">
    <name type="scientific">marine sediment metagenome</name>
    <dbReference type="NCBI Taxonomy" id="412755"/>
    <lineage>
        <taxon>unclassified sequences</taxon>
        <taxon>metagenomes</taxon>
        <taxon>ecological metagenomes</taxon>
    </lineage>
</organism>
<accession>X0SQT5</accession>
<dbReference type="EMBL" id="BARS01004441">
    <property type="protein sequence ID" value="GAF78262.1"/>
    <property type="molecule type" value="Genomic_DNA"/>
</dbReference>
<gene>
    <name evidence="1" type="ORF">S01H1_08676</name>
</gene>
<dbReference type="AlphaFoldDB" id="X0SQT5"/>
<evidence type="ECO:0000313" key="1">
    <source>
        <dbReference type="EMBL" id="GAF78262.1"/>
    </source>
</evidence>
<comment type="caution">
    <text evidence="1">The sequence shown here is derived from an EMBL/GenBank/DDBJ whole genome shotgun (WGS) entry which is preliminary data.</text>
</comment>
<protein>
    <submittedName>
        <fullName evidence="1">Uncharacterized protein</fullName>
    </submittedName>
</protein>